<reference evidence="2" key="1">
    <citation type="submission" date="2007-02" db="EMBL/GenBank/DDBJ databases">
        <title>Complete sequence of Pyrobaculum calidifontis JCM 11548.</title>
        <authorList>
            <consortium name="US DOE Joint Genome Institute"/>
            <person name="Copeland A."/>
            <person name="Lucas S."/>
            <person name="Lapidus A."/>
            <person name="Barry K."/>
            <person name="Glavina del Rio T."/>
            <person name="Dalin E."/>
            <person name="Tice H."/>
            <person name="Pitluck S."/>
            <person name="Chain P."/>
            <person name="Malfatti S."/>
            <person name="Shin M."/>
            <person name="Vergez L."/>
            <person name="Schmutz J."/>
            <person name="Larimer F."/>
            <person name="Land M."/>
            <person name="Hauser L."/>
            <person name="Kyrpides N."/>
            <person name="Mikhailova N."/>
            <person name="Cozen A.E."/>
            <person name="Fitz-Gibbon S.T."/>
            <person name="House C.H."/>
            <person name="Saltikov C."/>
            <person name="Lowe T.M."/>
            <person name="Richardson P."/>
        </authorList>
    </citation>
    <scope>NUCLEOTIDE SEQUENCE [LARGE SCALE GENOMIC DNA]</scope>
    <source>
        <strain evidence="2">JCM 11548</strain>
    </source>
</reference>
<protein>
    <submittedName>
        <fullName evidence="2">Uncharacterized protein</fullName>
    </submittedName>
</protein>
<evidence type="ECO:0000313" key="3">
    <source>
        <dbReference type="Proteomes" id="UP000001431"/>
    </source>
</evidence>
<dbReference type="Proteomes" id="UP000001431">
    <property type="component" value="Chromosome"/>
</dbReference>
<dbReference type="EMBL" id="CP000561">
    <property type="protein sequence ID" value="ABO08754.1"/>
    <property type="molecule type" value="Genomic_DNA"/>
</dbReference>
<feature type="transmembrane region" description="Helical" evidence="1">
    <location>
        <begin position="64"/>
        <end position="87"/>
    </location>
</feature>
<dbReference type="KEGG" id="pcl:Pcal_1332"/>
<accession>A3MVT7</accession>
<feature type="transmembrane region" description="Helical" evidence="1">
    <location>
        <begin position="21"/>
        <end position="44"/>
    </location>
</feature>
<keyword evidence="1" id="KW-0812">Transmembrane</keyword>
<sequence>MTTAPFVKRAWKVGRAAYGTTFAIMLIIGLGITLTFAVVLTTVSPEEVAKDVPHLPPEVAYTNFKALFLMLTAITVALFAGGVAAMVMGGSIQ</sequence>
<proteinExistence type="predicted"/>
<evidence type="ECO:0000313" key="2">
    <source>
        <dbReference type="EMBL" id="ABO08754.1"/>
    </source>
</evidence>
<dbReference type="AlphaFoldDB" id="A3MVT7"/>
<gene>
    <name evidence="2" type="ordered locus">Pcal_1332</name>
</gene>
<dbReference type="RefSeq" id="WP_011850012.1">
    <property type="nucleotide sequence ID" value="NC_009073.1"/>
</dbReference>
<evidence type="ECO:0000256" key="1">
    <source>
        <dbReference type="SAM" id="Phobius"/>
    </source>
</evidence>
<name>A3MVT7_PYRCJ</name>
<organism evidence="2 3">
    <name type="scientific">Pyrobaculum calidifontis (strain DSM 21063 / JCM 11548 / VA1)</name>
    <dbReference type="NCBI Taxonomy" id="410359"/>
    <lineage>
        <taxon>Archaea</taxon>
        <taxon>Thermoproteota</taxon>
        <taxon>Thermoprotei</taxon>
        <taxon>Thermoproteales</taxon>
        <taxon>Thermoproteaceae</taxon>
        <taxon>Pyrobaculum</taxon>
    </lineage>
</organism>
<keyword evidence="1" id="KW-0472">Membrane</keyword>
<dbReference type="HOGENOM" id="CLU_2393007_0_0_2"/>
<dbReference type="GeneID" id="4909974"/>
<dbReference type="STRING" id="410359.Pcal_1332"/>
<keyword evidence="1" id="KW-1133">Transmembrane helix</keyword>
<keyword evidence="3" id="KW-1185">Reference proteome</keyword>